<keyword evidence="1 2" id="KW-0472">Membrane</keyword>
<dbReference type="EMBL" id="FQXH01000008">
    <property type="protein sequence ID" value="SHH12259.1"/>
    <property type="molecule type" value="Genomic_DNA"/>
</dbReference>
<keyword evidence="1" id="KW-1003">Cell membrane</keyword>
<feature type="transmembrane region" description="Helical" evidence="2">
    <location>
        <begin position="25"/>
        <end position="44"/>
    </location>
</feature>
<dbReference type="Pfam" id="PF06947">
    <property type="entry name" value="DUF1290"/>
    <property type="match status" value="1"/>
</dbReference>
<name>A0A1M5QET0_9FIRM</name>
<sequence>MILSLIGLALGIIIGYYIPVTYPDSYSLYISVGLLAAMDSVFGAIRATLEGKYDNIIFITGFFGNAILAGLLAYIGDRLGVPLYYACIFVFGGRLFQNFAIIRRCVFNKLLNKKRGD</sequence>
<evidence type="ECO:0000313" key="3">
    <source>
        <dbReference type="EMBL" id="SHH12259.1"/>
    </source>
</evidence>
<dbReference type="InterPro" id="IPR009709">
    <property type="entry name" value="DUF1290"/>
</dbReference>
<reference evidence="4" key="1">
    <citation type="submission" date="2016-11" db="EMBL/GenBank/DDBJ databases">
        <authorList>
            <person name="Varghese N."/>
            <person name="Submissions S."/>
        </authorList>
    </citation>
    <scope>NUCLEOTIDE SEQUENCE [LARGE SCALE GENOMIC DNA]</scope>
    <source>
        <strain evidence="4">DSM 15285</strain>
    </source>
</reference>
<comment type="similarity">
    <text evidence="1">Belongs to the sbp family.</text>
</comment>
<accession>A0A1M5QET0</accession>
<gene>
    <name evidence="3" type="ORF">SAMN02744040_00879</name>
</gene>
<comment type="subcellular location">
    <subcellularLocation>
        <location evidence="1">Cell membrane</location>
        <topology evidence="1">Multi-pass membrane protein</topology>
    </subcellularLocation>
</comment>
<organism evidence="3 4">
    <name type="scientific">Tepidibacter thalassicus DSM 15285</name>
    <dbReference type="NCBI Taxonomy" id="1123350"/>
    <lineage>
        <taxon>Bacteria</taxon>
        <taxon>Bacillati</taxon>
        <taxon>Bacillota</taxon>
        <taxon>Clostridia</taxon>
        <taxon>Peptostreptococcales</taxon>
        <taxon>Peptostreptococcaceae</taxon>
        <taxon>Tepidibacter</taxon>
    </lineage>
</organism>
<evidence type="ECO:0000256" key="1">
    <source>
        <dbReference type="PIRNR" id="PIRNR018579"/>
    </source>
</evidence>
<dbReference type="RefSeq" id="WP_072724040.1">
    <property type="nucleotide sequence ID" value="NZ_FQXH01000008.1"/>
</dbReference>
<dbReference type="GO" id="GO:0005886">
    <property type="term" value="C:plasma membrane"/>
    <property type="evidence" value="ECO:0007669"/>
    <property type="project" value="UniProtKB-SubCell"/>
</dbReference>
<keyword evidence="2" id="KW-1133">Transmembrane helix</keyword>
<evidence type="ECO:0000256" key="2">
    <source>
        <dbReference type="SAM" id="Phobius"/>
    </source>
</evidence>
<dbReference type="Proteomes" id="UP000242520">
    <property type="component" value="Unassembled WGS sequence"/>
</dbReference>
<proteinExistence type="inferred from homology"/>
<dbReference type="OrthoDB" id="9812056at2"/>
<keyword evidence="4" id="KW-1185">Reference proteome</keyword>
<evidence type="ECO:0000313" key="4">
    <source>
        <dbReference type="Proteomes" id="UP000242520"/>
    </source>
</evidence>
<feature type="transmembrane region" description="Helical" evidence="2">
    <location>
        <begin position="82"/>
        <end position="102"/>
    </location>
</feature>
<keyword evidence="1 2" id="KW-0812">Transmembrane</keyword>
<dbReference type="PIRSF" id="PIRSF018579">
    <property type="entry name" value="Sbp"/>
    <property type="match status" value="1"/>
</dbReference>
<feature type="transmembrane region" description="Helical" evidence="2">
    <location>
        <begin position="56"/>
        <end position="76"/>
    </location>
</feature>
<dbReference type="AlphaFoldDB" id="A0A1M5QET0"/>
<dbReference type="STRING" id="1123350.SAMN02744040_00879"/>
<protein>
    <submittedName>
        <fullName evidence="3">Small basic protein</fullName>
    </submittedName>
</protein>